<accession>A0A1H8BR95</accession>
<protein>
    <submittedName>
        <fullName evidence="5">AraC-like ligand binding domain-containing protein</fullName>
    </submittedName>
</protein>
<gene>
    <name evidence="5" type="ORF">SAMN05216180_2053</name>
</gene>
<dbReference type="SUPFAM" id="SSF46689">
    <property type="entry name" value="Homeodomain-like"/>
    <property type="match status" value="1"/>
</dbReference>
<evidence type="ECO:0000313" key="6">
    <source>
        <dbReference type="Proteomes" id="UP000199158"/>
    </source>
</evidence>
<dbReference type="EMBL" id="FOCG01000001">
    <property type="protein sequence ID" value="SEM85333.1"/>
    <property type="molecule type" value="Genomic_DNA"/>
</dbReference>
<dbReference type="InterPro" id="IPR009057">
    <property type="entry name" value="Homeodomain-like_sf"/>
</dbReference>
<evidence type="ECO:0000256" key="3">
    <source>
        <dbReference type="ARBA" id="ARBA00023163"/>
    </source>
</evidence>
<dbReference type="PROSITE" id="PS00041">
    <property type="entry name" value="HTH_ARAC_FAMILY_1"/>
    <property type="match status" value="1"/>
</dbReference>
<dbReference type="PANTHER" id="PTHR43280:SF2">
    <property type="entry name" value="HTH-TYPE TRANSCRIPTIONAL REGULATOR EXSA"/>
    <property type="match status" value="1"/>
</dbReference>
<dbReference type="InterPro" id="IPR037923">
    <property type="entry name" value="HTH-like"/>
</dbReference>
<evidence type="ECO:0000259" key="4">
    <source>
        <dbReference type="PROSITE" id="PS01124"/>
    </source>
</evidence>
<dbReference type="Gene3D" id="1.10.10.60">
    <property type="entry name" value="Homeodomain-like"/>
    <property type="match status" value="1"/>
</dbReference>
<dbReference type="Pfam" id="PF02311">
    <property type="entry name" value="AraC_binding"/>
    <property type="match status" value="1"/>
</dbReference>
<keyword evidence="6" id="KW-1185">Reference proteome</keyword>
<dbReference type="SMART" id="SM00342">
    <property type="entry name" value="HTH_ARAC"/>
    <property type="match status" value="1"/>
</dbReference>
<dbReference type="InterPro" id="IPR018060">
    <property type="entry name" value="HTH_AraC"/>
</dbReference>
<reference evidence="5 6" key="1">
    <citation type="submission" date="2016-10" db="EMBL/GenBank/DDBJ databases">
        <authorList>
            <person name="de Groot N.N."/>
        </authorList>
    </citation>
    <scope>NUCLEOTIDE SEQUENCE [LARGE SCALE GENOMIC DNA]</scope>
    <source>
        <strain evidence="5 6">CGMCC 1.5070</strain>
    </source>
</reference>
<dbReference type="AlphaFoldDB" id="A0A1H8BR95"/>
<organism evidence="5 6">
    <name type="scientific">Hydrogenoanaerobacterium saccharovorans</name>
    <dbReference type="NCBI Taxonomy" id="474960"/>
    <lineage>
        <taxon>Bacteria</taxon>
        <taxon>Bacillati</taxon>
        <taxon>Bacillota</taxon>
        <taxon>Clostridia</taxon>
        <taxon>Eubacteriales</taxon>
        <taxon>Oscillospiraceae</taxon>
        <taxon>Hydrogenoanaerobacterium</taxon>
    </lineage>
</organism>
<dbReference type="Proteomes" id="UP000199158">
    <property type="component" value="Unassembled WGS sequence"/>
</dbReference>
<dbReference type="SUPFAM" id="SSF51215">
    <property type="entry name" value="Regulatory protein AraC"/>
    <property type="match status" value="1"/>
</dbReference>
<evidence type="ECO:0000256" key="1">
    <source>
        <dbReference type="ARBA" id="ARBA00023015"/>
    </source>
</evidence>
<dbReference type="OrthoDB" id="9774814at2"/>
<dbReference type="STRING" id="474960.SAMN05216180_2053"/>
<feature type="domain" description="HTH araC/xylS-type" evidence="4">
    <location>
        <begin position="162"/>
        <end position="259"/>
    </location>
</feature>
<dbReference type="InterPro" id="IPR003313">
    <property type="entry name" value="AraC-bd"/>
</dbReference>
<keyword evidence="3" id="KW-0804">Transcription</keyword>
<dbReference type="PROSITE" id="PS01124">
    <property type="entry name" value="HTH_ARAC_FAMILY_2"/>
    <property type="match status" value="1"/>
</dbReference>
<sequence length="262" mass="30591">MYFDFCVNDEPALFNPIALDTIFNINGDNTYCTPRKPVTEGKTYFVYTTCGNGIISYDDLTFEVGQNDFIFMHPHEKFNYRCKEDVWHFWWFEYRGTQQFAFADTIFNLAVSDFVLSLFEQSLVYAKAGRWDISSSLFTSACGILQQMLSTASVSKYTESMQAAEQFVRENIQNISVAQLSEHLQMNERTLRNMFYSTVELSPKQFISKIRLDSAQQLLENSLLSIEEIAVQLGFCSQFHLSRSFKERFGIPPLQYRKFFRR</sequence>
<dbReference type="InterPro" id="IPR018062">
    <property type="entry name" value="HTH_AraC-typ_CS"/>
</dbReference>
<dbReference type="PANTHER" id="PTHR43280">
    <property type="entry name" value="ARAC-FAMILY TRANSCRIPTIONAL REGULATOR"/>
    <property type="match status" value="1"/>
</dbReference>
<dbReference type="GO" id="GO:0043565">
    <property type="term" value="F:sequence-specific DNA binding"/>
    <property type="evidence" value="ECO:0007669"/>
    <property type="project" value="InterPro"/>
</dbReference>
<keyword evidence="1" id="KW-0805">Transcription regulation</keyword>
<dbReference type="RefSeq" id="WP_092754216.1">
    <property type="nucleotide sequence ID" value="NZ_FOCG01000001.1"/>
</dbReference>
<evidence type="ECO:0000256" key="2">
    <source>
        <dbReference type="ARBA" id="ARBA00023125"/>
    </source>
</evidence>
<name>A0A1H8BR95_9FIRM</name>
<dbReference type="Pfam" id="PF12833">
    <property type="entry name" value="HTH_18"/>
    <property type="match status" value="1"/>
</dbReference>
<keyword evidence="2" id="KW-0238">DNA-binding</keyword>
<dbReference type="GO" id="GO:0003700">
    <property type="term" value="F:DNA-binding transcription factor activity"/>
    <property type="evidence" value="ECO:0007669"/>
    <property type="project" value="InterPro"/>
</dbReference>
<evidence type="ECO:0000313" key="5">
    <source>
        <dbReference type="EMBL" id="SEM85333.1"/>
    </source>
</evidence>
<proteinExistence type="predicted"/>